<organism evidence="3 4">
    <name type="scientific">Panicum miliaceum</name>
    <name type="common">Proso millet</name>
    <name type="synonym">Broomcorn millet</name>
    <dbReference type="NCBI Taxonomy" id="4540"/>
    <lineage>
        <taxon>Eukaryota</taxon>
        <taxon>Viridiplantae</taxon>
        <taxon>Streptophyta</taxon>
        <taxon>Embryophyta</taxon>
        <taxon>Tracheophyta</taxon>
        <taxon>Spermatophyta</taxon>
        <taxon>Magnoliopsida</taxon>
        <taxon>Liliopsida</taxon>
        <taxon>Poales</taxon>
        <taxon>Poaceae</taxon>
        <taxon>PACMAD clade</taxon>
        <taxon>Panicoideae</taxon>
        <taxon>Panicodae</taxon>
        <taxon>Paniceae</taxon>
        <taxon>Panicinae</taxon>
        <taxon>Panicum</taxon>
        <taxon>Panicum sect. Panicum</taxon>
    </lineage>
</organism>
<dbReference type="AlphaFoldDB" id="A0A3L6T423"/>
<dbReference type="InterPro" id="IPR050730">
    <property type="entry name" value="UBX_domain-protein"/>
</dbReference>
<evidence type="ECO:0000313" key="3">
    <source>
        <dbReference type="EMBL" id="RLN33024.1"/>
    </source>
</evidence>
<feature type="compositionally biased region" description="Basic and acidic residues" evidence="1">
    <location>
        <begin position="178"/>
        <end position="188"/>
    </location>
</feature>
<evidence type="ECO:0000259" key="2">
    <source>
        <dbReference type="SMART" id="SM00594"/>
    </source>
</evidence>
<evidence type="ECO:0000313" key="4">
    <source>
        <dbReference type="Proteomes" id="UP000275267"/>
    </source>
</evidence>
<feature type="compositionally biased region" description="Acidic residues" evidence="1">
    <location>
        <begin position="59"/>
        <end position="69"/>
    </location>
</feature>
<accession>A0A3L6T423</accession>
<dbReference type="SUPFAM" id="SSF52833">
    <property type="entry name" value="Thioredoxin-like"/>
    <property type="match status" value="1"/>
</dbReference>
<dbReference type="OrthoDB" id="270602at2759"/>
<gene>
    <name evidence="3" type="ORF">C2845_PM03G25630</name>
</gene>
<dbReference type="Proteomes" id="UP000275267">
    <property type="component" value="Unassembled WGS sequence"/>
</dbReference>
<proteinExistence type="predicted"/>
<feature type="region of interest" description="Disordered" evidence="1">
    <location>
        <begin position="363"/>
        <end position="395"/>
    </location>
</feature>
<sequence length="480" mass="51842">MADEALAAFMDVSGCGYDDAFHRLASCGGHLGRAASRFFNVDAGPSGTRRSPAPQQQEEVSDTEDDDDDPGRAAGRSPSCSSPRAVSVSKRRDGEARGGGGSRSSRRSRRRRDREAGGGERRRGEKKRRRVREDDGPSRGGREAGGSRKSSRRRRRSADSSDSEEKAEANSRSRRRLNPKDPASDKDGSNNPGPRFCETISSSSDNGMVVYEARPPPPNSRTVEGLFKVPHELTYKGGFYDAKAHAARRARWLLVNVQQSLEFPSFVQNCDVWASDMVARCVRDHFVLWQADADARGGEREEAEKVLGYYKIPRDRLPVVVVVVVDPVTGQAVDRLHGTDPNDFLVSMGPYTDKNPTLPVVRAKKQPGAQSNQKPATTTAPTTSRQEQAPTVRKPAETAVAMAPTGQARREQALAVNNGVGGEGLQAEGPAAGRPGGCQGVWEPMRGGGALGVLPVGAGRSRREAVPAAALRWRREGGNR</sequence>
<dbReference type="SMART" id="SM00594">
    <property type="entry name" value="UAS"/>
    <property type="match status" value="1"/>
</dbReference>
<dbReference type="PANTHER" id="PTHR23322:SF70">
    <property type="entry name" value="UBX DOMAIN-CONTAINING PROTEIN"/>
    <property type="match status" value="1"/>
</dbReference>
<dbReference type="GO" id="GO:0043130">
    <property type="term" value="F:ubiquitin binding"/>
    <property type="evidence" value="ECO:0007669"/>
    <property type="project" value="TreeGrafter"/>
</dbReference>
<dbReference type="Pfam" id="PF14555">
    <property type="entry name" value="UBA_4"/>
    <property type="match status" value="1"/>
</dbReference>
<reference evidence="4" key="1">
    <citation type="journal article" date="2019" name="Nat. Commun.">
        <title>The genome of broomcorn millet.</title>
        <authorList>
            <person name="Zou C."/>
            <person name="Miki D."/>
            <person name="Li D."/>
            <person name="Tang Q."/>
            <person name="Xiao L."/>
            <person name="Rajput S."/>
            <person name="Deng P."/>
            <person name="Jia W."/>
            <person name="Huang R."/>
            <person name="Zhang M."/>
            <person name="Sun Y."/>
            <person name="Hu J."/>
            <person name="Fu X."/>
            <person name="Schnable P.S."/>
            <person name="Li F."/>
            <person name="Zhang H."/>
            <person name="Feng B."/>
            <person name="Zhu X."/>
            <person name="Liu R."/>
            <person name="Schnable J.C."/>
            <person name="Zhu J.-K."/>
            <person name="Zhang H."/>
        </authorList>
    </citation>
    <scope>NUCLEOTIDE SEQUENCE [LARGE SCALE GENOMIC DNA]</scope>
</reference>
<dbReference type="GO" id="GO:0043161">
    <property type="term" value="P:proteasome-mediated ubiquitin-dependent protein catabolic process"/>
    <property type="evidence" value="ECO:0007669"/>
    <property type="project" value="TreeGrafter"/>
</dbReference>
<dbReference type="PANTHER" id="PTHR23322">
    <property type="entry name" value="FAS-ASSOCIATED PROTEIN"/>
    <property type="match status" value="1"/>
</dbReference>
<feature type="compositionally biased region" description="Basic and acidic residues" evidence="1">
    <location>
        <begin position="131"/>
        <end position="146"/>
    </location>
</feature>
<feature type="compositionally biased region" description="Basic and acidic residues" evidence="1">
    <location>
        <begin position="113"/>
        <end position="123"/>
    </location>
</feature>
<dbReference type="GO" id="GO:0005634">
    <property type="term" value="C:nucleus"/>
    <property type="evidence" value="ECO:0007669"/>
    <property type="project" value="TreeGrafter"/>
</dbReference>
<evidence type="ECO:0000256" key="1">
    <source>
        <dbReference type="SAM" id="MobiDB-lite"/>
    </source>
</evidence>
<keyword evidence="4" id="KW-1185">Reference proteome</keyword>
<feature type="compositionally biased region" description="Polar residues" evidence="1">
    <location>
        <begin position="368"/>
        <end position="389"/>
    </location>
</feature>
<dbReference type="STRING" id="4540.A0A3L6T423"/>
<comment type="caution">
    <text evidence="3">The sequence shown here is derived from an EMBL/GenBank/DDBJ whole genome shotgun (WGS) entry which is preliminary data.</text>
</comment>
<dbReference type="Pfam" id="PF13899">
    <property type="entry name" value="Thioredoxin_7"/>
    <property type="match status" value="1"/>
</dbReference>
<protein>
    <submittedName>
        <fullName evidence="3">Plant UBX domain-containing protein 14</fullName>
    </submittedName>
</protein>
<feature type="compositionally biased region" description="Basic and acidic residues" evidence="1">
    <location>
        <begin position="157"/>
        <end position="171"/>
    </location>
</feature>
<dbReference type="EMBL" id="PQIB02000002">
    <property type="protein sequence ID" value="RLN33024.1"/>
    <property type="molecule type" value="Genomic_DNA"/>
</dbReference>
<name>A0A3L6T423_PANMI</name>
<dbReference type="InterPro" id="IPR006577">
    <property type="entry name" value="UAS"/>
</dbReference>
<feature type="region of interest" description="Disordered" evidence="1">
    <location>
        <begin position="40"/>
        <end position="203"/>
    </location>
</feature>
<dbReference type="Gene3D" id="3.40.30.10">
    <property type="entry name" value="Glutaredoxin"/>
    <property type="match status" value="1"/>
</dbReference>
<feature type="domain" description="UAS" evidence="2">
    <location>
        <begin position="222"/>
        <end position="349"/>
    </location>
</feature>
<dbReference type="InterPro" id="IPR036249">
    <property type="entry name" value="Thioredoxin-like_sf"/>
</dbReference>